<dbReference type="OrthoDB" id="329835at2759"/>
<keyword evidence="2" id="KW-1185">Reference proteome</keyword>
<reference evidence="1" key="1">
    <citation type="submission" date="2021-02" db="EMBL/GenBank/DDBJ databases">
        <authorList>
            <person name="Dougan E. K."/>
            <person name="Rhodes N."/>
            <person name="Thang M."/>
            <person name="Chan C."/>
        </authorList>
    </citation>
    <scope>NUCLEOTIDE SEQUENCE</scope>
</reference>
<dbReference type="Proteomes" id="UP000601435">
    <property type="component" value="Unassembled WGS sequence"/>
</dbReference>
<feature type="non-terminal residue" evidence="1">
    <location>
        <position position="66"/>
    </location>
</feature>
<sequence>MALECAGMAQILKVLASQKFGAITPLQHLHQLNPEIEQPSRDDAGLFASEVITIEGLSSYCGTTAK</sequence>
<dbReference type="EMBL" id="CAJNJA010044379">
    <property type="protein sequence ID" value="CAE7801422.1"/>
    <property type="molecule type" value="Genomic_DNA"/>
</dbReference>
<dbReference type="AlphaFoldDB" id="A0A812YY22"/>
<evidence type="ECO:0000313" key="2">
    <source>
        <dbReference type="Proteomes" id="UP000601435"/>
    </source>
</evidence>
<comment type="caution">
    <text evidence="1">The sequence shown here is derived from an EMBL/GenBank/DDBJ whole genome shotgun (WGS) entry which is preliminary data.</text>
</comment>
<evidence type="ECO:0000313" key="1">
    <source>
        <dbReference type="EMBL" id="CAE7801422.1"/>
    </source>
</evidence>
<accession>A0A812YY22</accession>
<gene>
    <name evidence="1" type="ORF">SNEC2469_LOCUS23647</name>
</gene>
<name>A0A812YY22_9DINO</name>
<protein>
    <submittedName>
        <fullName evidence="1">Uncharacterized protein</fullName>
    </submittedName>
</protein>
<proteinExistence type="predicted"/>
<organism evidence="1 2">
    <name type="scientific">Symbiodinium necroappetens</name>
    <dbReference type="NCBI Taxonomy" id="1628268"/>
    <lineage>
        <taxon>Eukaryota</taxon>
        <taxon>Sar</taxon>
        <taxon>Alveolata</taxon>
        <taxon>Dinophyceae</taxon>
        <taxon>Suessiales</taxon>
        <taxon>Symbiodiniaceae</taxon>
        <taxon>Symbiodinium</taxon>
    </lineage>
</organism>